<sequence>MGQRGPVGKRTDEIMGHKTKAELAEREQVAVPAEQVPVPDADPTWHPIAREWFESLGESGQSQFFEPSDWATARYVAEAMHQHLQRGASMGAQMFAAVMSAASELLSTEGSRRRLRLELQRAQPTQQDNAGVTAINEYKRRITG</sequence>
<dbReference type="Proteomes" id="UP000526734">
    <property type="component" value="Unassembled WGS sequence"/>
</dbReference>
<proteinExistence type="predicted"/>
<dbReference type="AlphaFoldDB" id="A0A7W3Z9L0"/>
<dbReference type="EMBL" id="JACGZW010000003">
    <property type="protein sequence ID" value="MBB1153506.1"/>
    <property type="molecule type" value="Genomic_DNA"/>
</dbReference>
<dbReference type="InterPro" id="IPR057972">
    <property type="entry name" value="Terminase_7"/>
</dbReference>
<reference evidence="1 2" key="1">
    <citation type="submission" date="2020-08" db="EMBL/GenBank/DDBJ databases">
        <title>Amycolatopsis sp. nov. DR6-1 isolated from Dendrobium heterocarpum.</title>
        <authorList>
            <person name="Tedsree N."/>
            <person name="Kuncharoen N."/>
            <person name="Likhitwitayawuid K."/>
            <person name="Tanasupawat S."/>
        </authorList>
    </citation>
    <scope>NUCLEOTIDE SEQUENCE [LARGE SCALE GENOMIC DNA]</scope>
    <source>
        <strain evidence="1 2">DR6-1</strain>
    </source>
</reference>
<comment type="caution">
    <text evidence="1">The sequence shown here is derived from an EMBL/GenBank/DDBJ whole genome shotgun (WGS) entry which is preliminary data.</text>
</comment>
<dbReference type="Pfam" id="PF25673">
    <property type="entry name" value="Terminase_7"/>
    <property type="match status" value="1"/>
</dbReference>
<organism evidence="1 2">
    <name type="scientific">Amycolatopsis dendrobii</name>
    <dbReference type="NCBI Taxonomy" id="2760662"/>
    <lineage>
        <taxon>Bacteria</taxon>
        <taxon>Bacillati</taxon>
        <taxon>Actinomycetota</taxon>
        <taxon>Actinomycetes</taxon>
        <taxon>Pseudonocardiales</taxon>
        <taxon>Pseudonocardiaceae</taxon>
        <taxon>Amycolatopsis</taxon>
    </lineage>
</organism>
<keyword evidence="2" id="KW-1185">Reference proteome</keyword>
<protein>
    <recommendedName>
        <fullName evidence="3">Terminase small subunit</fullName>
    </recommendedName>
</protein>
<evidence type="ECO:0000313" key="1">
    <source>
        <dbReference type="EMBL" id="MBB1153506.1"/>
    </source>
</evidence>
<accession>A0A7W3Z9L0</accession>
<gene>
    <name evidence="1" type="ORF">H4281_10230</name>
</gene>
<evidence type="ECO:0000313" key="2">
    <source>
        <dbReference type="Proteomes" id="UP000526734"/>
    </source>
</evidence>
<dbReference type="RefSeq" id="WP_182890627.1">
    <property type="nucleotide sequence ID" value="NZ_JACGZW010000003.1"/>
</dbReference>
<evidence type="ECO:0008006" key="3">
    <source>
        <dbReference type="Google" id="ProtNLM"/>
    </source>
</evidence>
<name>A0A7W3Z9L0_9PSEU</name>